<dbReference type="InterPro" id="IPR032675">
    <property type="entry name" value="LRR_dom_sf"/>
</dbReference>
<keyword evidence="2" id="KW-0677">Repeat</keyword>
<dbReference type="Proteomes" id="UP000239861">
    <property type="component" value="Unassembled WGS sequence"/>
</dbReference>
<dbReference type="InterPro" id="IPR050216">
    <property type="entry name" value="LRR_domain-containing"/>
</dbReference>
<dbReference type="PANTHER" id="PTHR48051">
    <property type="match status" value="1"/>
</dbReference>
<sequence>MSNNWYDEFYAWAKQYYKEDLVKDKDALENITQLDICDKDISEIPPQIENLSKLLVLLADCNNIKELPLELFKLKSLTMLSLANNNISVIPDEIEQVNICYLDISNNPIKTLPPMIYKKKRICDLYLHNTNIQTIPEDICQLKNLTTLTFDDKHLPSISKCLSSFPNIDSINLTLSTYDETSPHIQNLGLKIDSENWLDIEQKKDNGVIKIFKQTEFTVEDDMQGMVEYGLSVVKNEPEEGLRMYYEAMDLYVENDRKYPPPAEIINLSIDIVLNTAKTDMQEAINLLDIIEVEEFQRETIDNLLVMTDDEYYKVVLEDLKNEKK</sequence>
<comment type="caution">
    <text evidence="3">The sequence shown here is derived from an EMBL/GenBank/DDBJ whole genome shotgun (WGS) entry which is preliminary data.</text>
</comment>
<dbReference type="PANTHER" id="PTHR48051:SF1">
    <property type="entry name" value="RAS SUPPRESSOR PROTEIN 1"/>
    <property type="match status" value="1"/>
</dbReference>
<dbReference type="EMBL" id="PTIW01000050">
    <property type="protein sequence ID" value="PPK57335.1"/>
    <property type="molecule type" value="Genomic_DNA"/>
</dbReference>
<protein>
    <submittedName>
        <fullName evidence="3">Leucine rich repeat (LRR) protein</fullName>
    </submittedName>
</protein>
<gene>
    <name evidence="3" type="ORF">B0F89_1509</name>
</gene>
<dbReference type="RefSeq" id="WP_104412922.1">
    <property type="nucleotide sequence ID" value="NZ_PTIW01000050.1"/>
</dbReference>
<name>A0AB36ZT02_9BACT</name>
<proteinExistence type="predicted"/>
<keyword evidence="1" id="KW-0433">Leucine-rich repeat</keyword>
<evidence type="ECO:0000256" key="2">
    <source>
        <dbReference type="ARBA" id="ARBA00022737"/>
    </source>
</evidence>
<dbReference type="Pfam" id="PF13855">
    <property type="entry name" value="LRR_8"/>
    <property type="match status" value="1"/>
</dbReference>
<evidence type="ECO:0000313" key="3">
    <source>
        <dbReference type="EMBL" id="PPK57335.1"/>
    </source>
</evidence>
<reference evidence="3 4" key="1">
    <citation type="submission" date="2018-02" db="EMBL/GenBank/DDBJ databases">
        <title>Subsurface microbial communities from deep shales in Ohio and West Virginia, USA.</title>
        <authorList>
            <person name="Wrighton K."/>
        </authorList>
    </citation>
    <scope>NUCLEOTIDE SEQUENCE [LARGE SCALE GENOMIC DNA]</scope>
    <source>
        <strain evidence="3 4">MARC-MIP3H16</strain>
    </source>
</reference>
<dbReference type="AlphaFoldDB" id="A0AB36ZT02"/>
<dbReference type="InterPro" id="IPR001611">
    <property type="entry name" value="Leu-rich_rpt"/>
</dbReference>
<evidence type="ECO:0000313" key="4">
    <source>
        <dbReference type="Proteomes" id="UP000239861"/>
    </source>
</evidence>
<dbReference type="Gene3D" id="3.80.10.10">
    <property type="entry name" value="Ribonuclease Inhibitor"/>
    <property type="match status" value="1"/>
</dbReference>
<evidence type="ECO:0000256" key="1">
    <source>
        <dbReference type="ARBA" id="ARBA00022614"/>
    </source>
</evidence>
<accession>A0AB36ZT02</accession>
<dbReference type="PROSITE" id="PS51450">
    <property type="entry name" value="LRR"/>
    <property type="match status" value="2"/>
</dbReference>
<dbReference type="SUPFAM" id="SSF52058">
    <property type="entry name" value="L domain-like"/>
    <property type="match status" value="1"/>
</dbReference>
<dbReference type="GO" id="GO:0005737">
    <property type="term" value="C:cytoplasm"/>
    <property type="evidence" value="ECO:0007669"/>
    <property type="project" value="TreeGrafter"/>
</dbReference>
<organism evidence="3 4">
    <name type="scientific">Malaciobacter marinus</name>
    <dbReference type="NCBI Taxonomy" id="505249"/>
    <lineage>
        <taxon>Bacteria</taxon>
        <taxon>Pseudomonadati</taxon>
        <taxon>Campylobacterota</taxon>
        <taxon>Epsilonproteobacteria</taxon>
        <taxon>Campylobacterales</taxon>
        <taxon>Arcobacteraceae</taxon>
        <taxon>Malaciobacter</taxon>
    </lineage>
</organism>